<feature type="transmembrane region" description="Helical" evidence="1">
    <location>
        <begin position="28"/>
        <end position="46"/>
    </location>
</feature>
<accession>A0AAD1Y2L8</accession>
<gene>
    <name evidence="2" type="ORF">ECRASSUSDP1_LOCUS24334</name>
</gene>
<reference evidence="2" key="1">
    <citation type="submission" date="2023-07" db="EMBL/GenBank/DDBJ databases">
        <authorList>
            <consortium name="AG Swart"/>
            <person name="Singh M."/>
            <person name="Singh A."/>
            <person name="Seah K."/>
            <person name="Emmerich C."/>
        </authorList>
    </citation>
    <scope>NUCLEOTIDE SEQUENCE</scope>
    <source>
        <strain evidence="2">DP1</strain>
    </source>
</reference>
<comment type="caution">
    <text evidence="2">The sequence shown here is derived from an EMBL/GenBank/DDBJ whole genome shotgun (WGS) entry which is preliminary data.</text>
</comment>
<evidence type="ECO:0000313" key="2">
    <source>
        <dbReference type="EMBL" id="CAI2382846.1"/>
    </source>
</evidence>
<feature type="transmembrane region" description="Helical" evidence="1">
    <location>
        <begin position="52"/>
        <end position="70"/>
    </location>
</feature>
<keyword evidence="1" id="KW-0812">Transmembrane</keyword>
<protein>
    <submittedName>
        <fullName evidence="2">Uncharacterized protein</fullName>
    </submittedName>
</protein>
<evidence type="ECO:0000313" key="3">
    <source>
        <dbReference type="Proteomes" id="UP001295684"/>
    </source>
</evidence>
<keyword evidence="3" id="KW-1185">Reference proteome</keyword>
<dbReference type="AlphaFoldDB" id="A0AAD1Y2L8"/>
<organism evidence="2 3">
    <name type="scientific">Euplotes crassus</name>
    <dbReference type="NCBI Taxonomy" id="5936"/>
    <lineage>
        <taxon>Eukaryota</taxon>
        <taxon>Sar</taxon>
        <taxon>Alveolata</taxon>
        <taxon>Ciliophora</taxon>
        <taxon>Intramacronucleata</taxon>
        <taxon>Spirotrichea</taxon>
        <taxon>Hypotrichia</taxon>
        <taxon>Euplotida</taxon>
        <taxon>Euplotidae</taxon>
        <taxon>Moneuplotes</taxon>
    </lineage>
</organism>
<sequence>MKYYPAPTLGRNCCESLIHKGCYCFWNWLNRLALFLLFSINLVFIRRVFDNLIFGPLALAFYAFPLYLCFKAQFHPHVRRDRDFRNLVKRAHKGYLIYTLLIVIWMIISDNDDYNVFAYLAYLILTAIPPLFATCTLKALLKHSKRRHVMKYQPEMSTPINYQTKLLMV</sequence>
<dbReference type="Proteomes" id="UP001295684">
    <property type="component" value="Unassembled WGS sequence"/>
</dbReference>
<feature type="transmembrane region" description="Helical" evidence="1">
    <location>
        <begin position="120"/>
        <end position="141"/>
    </location>
</feature>
<proteinExistence type="predicted"/>
<keyword evidence="1" id="KW-1133">Transmembrane helix</keyword>
<keyword evidence="1" id="KW-0472">Membrane</keyword>
<dbReference type="EMBL" id="CAMPGE010025049">
    <property type="protein sequence ID" value="CAI2382846.1"/>
    <property type="molecule type" value="Genomic_DNA"/>
</dbReference>
<name>A0AAD1Y2L8_EUPCR</name>
<evidence type="ECO:0000256" key="1">
    <source>
        <dbReference type="SAM" id="Phobius"/>
    </source>
</evidence>
<feature type="transmembrane region" description="Helical" evidence="1">
    <location>
        <begin position="91"/>
        <end position="108"/>
    </location>
</feature>